<dbReference type="Proteomes" id="UP000192132">
    <property type="component" value="Unassembled WGS sequence"/>
</dbReference>
<dbReference type="NCBIfam" id="NF006099">
    <property type="entry name" value="PRK08251.1"/>
    <property type="match status" value="1"/>
</dbReference>
<keyword evidence="5" id="KW-1185">Reference proteome</keyword>
<evidence type="ECO:0000313" key="5">
    <source>
        <dbReference type="Proteomes" id="UP000192132"/>
    </source>
</evidence>
<comment type="caution">
    <text evidence="4">The sequence shown here is derived from an EMBL/GenBank/DDBJ whole genome shotgun (WGS) entry which is preliminary data.</text>
</comment>
<dbReference type="PANTHER" id="PTHR44196">
    <property type="entry name" value="DEHYDROGENASE/REDUCTASE SDR FAMILY MEMBER 7B"/>
    <property type="match status" value="1"/>
</dbReference>
<dbReference type="InterPro" id="IPR002347">
    <property type="entry name" value="SDR_fam"/>
</dbReference>
<organism evidence="4 5">
    <name type="scientific">Alkanindiges hydrocarboniclasticus</name>
    <dbReference type="NCBI Taxonomy" id="1907941"/>
    <lineage>
        <taxon>Bacteria</taxon>
        <taxon>Pseudomonadati</taxon>
        <taxon>Pseudomonadota</taxon>
        <taxon>Gammaproteobacteria</taxon>
        <taxon>Moraxellales</taxon>
        <taxon>Moraxellaceae</taxon>
        <taxon>Alkanindiges</taxon>
    </lineage>
</organism>
<dbReference type="AlphaFoldDB" id="A0A1S8CYI4"/>
<evidence type="ECO:0000256" key="2">
    <source>
        <dbReference type="ARBA" id="ARBA00023002"/>
    </source>
</evidence>
<dbReference type="Pfam" id="PF00106">
    <property type="entry name" value="adh_short"/>
    <property type="match status" value="1"/>
</dbReference>
<keyword evidence="2" id="KW-0560">Oxidoreductase</keyword>
<dbReference type="GO" id="GO:0016020">
    <property type="term" value="C:membrane"/>
    <property type="evidence" value="ECO:0007669"/>
    <property type="project" value="TreeGrafter"/>
</dbReference>
<evidence type="ECO:0000256" key="3">
    <source>
        <dbReference type="RuleBase" id="RU000363"/>
    </source>
</evidence>
<dbReference type="EMBL" id="MLCN01000008">
    <property type="protein sequence ID" value="ONG41520.1"/>
    <property type="molecule type" value="Genomic_DNA"/>
</dbReference>
<dbReference type="Gene3D" id="3.40.50.720">
    <property type="entry name" value="NAD(P)-binding Rossmann-like Domain"/>
    <property type="match status" value="1"/>
</dbReference>
<evidence type="ECO:0000313" key="4">
    <source>
        <dbReference type="EMBL" id="ONG41520.1"/>
    </source>
</evidence>
<proteinExistence type="inferred from homology"/>
<dbReference type="PRINTS" id="PR00081">
    <property type="entry name" value="GDHRDH"/>
</dbReference>
<dbReference type="PRINTS" id="PR00080">
    <property type="entry name" value="SDRFAMILY"/>
</dbReference>
<protein>
    <submittedName>
        <fullName evidence="4">Short chain dehydrogenase</fullName>
    </submittedName>
</protein>
<dbReference type="STRING" id="1907941.BKE30_03505"/>
<dbReference type="InterPro" id="IPR036291">
    <property type="entry name" value="NAD(P)-bd_dom_sf"/>
</dbReference>
<dbReference type="OrthoDB" id="9808814at2"/>
<name>A0A1S8CYI4_9GAMM</name>
<reference evidence="4 5" key="1">
    <citation type="submission" date="2016-10" db="EMBL/GenBank/DDBJ databases">
        <title>Draft Genome sequence of Alkanindiges sp. strain H1.</title>
        <authorList>
            <person name="Subhash Y."/>
            <person name="Lee S."/>
        </authorList>
    </citation>
    <scope>NUCLEOTIDE SEQUENCE [LARGE SCALE GENOMIC DNA]</scope>
    <source>
        <strain evidence="4 5">H1</strain>
    </source>
</reference>
<dbReference type="GO" id="GO:0016491">
    <property type="term" value="F:oxidoreductase activity"/>
    <property type="evidence" value="ECO:0007669"/>
    <property type="project" value="UniProtKB-KW"/>
</dbReference>
<comment type="similarity">
    <text evidence="1 3">Belongs to the short-chain dehydrogenases/reductases (SDR) family.</text>
</comment>
<dbReference type="RefSeq" id="WP_076877278.1">
    <property type="nucleotide sequence ID" value="NZ_MLCN01000008.1"/>
</dbReference>
<sequence>MATNPQVLNSNGKVILITGASSGLGAGMAREFAALGYNLALCARRLERLQQLKAELEQQYGITVAIQSLDVNDYDQVFSVFRKFAAQCGTLDRIIVNAGVGEGRRIGKGHFEINRKTAETNFISALAQCEAAVEIFRKQNYGHLVTMSSMSAMRGLPKHLSTYAASKAALAHLTEGIRAELIDTPIKVSTIFPGYIRTELNEGAKKLPFEVSEKVGSKALVKAIEKQPVKAYVPDWPWKPLGFLMRNLPLRLVNKLS</sequence>
<accession>A0A1S8CYI4</accession>
<dbReference type="SUPFAM" id="SSF51735">
    <property type="entry name" value="NAD(P)-binding Rossmann-fold domains"/>
    <property type="match status" value="1"/>
</dbReference>
<dbReference type="PANTHER" id="PTHR44196:SF1">
    <property type="entry name" value="DEHYDROGENASE_REDUCTASE SDR FAMILY MEMBER 7B"/>
    <property type="match status" value="1"/>
</dbReference>
<gene>
    <name evidence="4" type="ORF">BKE30_03505</name>
</gene>
<evidence type="ECO:0000256" key="1">
    <source>
        <dbReference type="ARBA" id="ARBA00006484"/>
    </source>
</evidence>